<proteinExistence type="predicted"/>
<evidence type="ECO:0000256" key="1">
    <source>
        <dbReference type="SAM" id="Phobius"/>
    </source>
</evidence>
<evidence type="ECO:0000313" key="3">
    <source>
        <dbReference type="Proteomes" id="UP000694865"/>
    </source>
</evidence>
<feature type="domain" description="EamA" evidence="2">
    <location>
        <begin position="53"/>
        <end position="190"/>
    </location>
</feature>
<feature type="transmembrane region" description="Helical" evidence="1">
    <location>
        <begin position="330"/>
        <end position="349"/>
    </location>
</feature>
<feature type="transmembrane region" description="Helical" evidence="1">
    <location>
        <begin position="304"/>
        <end position="324"/>
    </location>
</feature>
<dbReference type="SUPFAM" id="SSF103481">
    <property type="entry name" value="Multidrug resistance efflux transporter EmrE"/>
    <property type="match status" value="2"/>
</dbReference>
<reference evidence="4" key="1">
    <citation type="submission" date="2025-08" db="UniProtKB">
        <authorList>
            <consortium name="RefSeq"/>
        </authorList>
    </citation>
    <scope>IDENTIFICATION</scope>
    <source>
        <tissue evidence="4">Testes</tissue>
    </source>
</reference>
<keyword evidence="1" id="KW-0472">Membrane</keyword>
<dbReference type="InterPro" id="IPR037185">
    <property type="entry name" value="EmrE-like"/>
</dbReference>
<feature type="transmembrane region" description="Helical" evidence="1">
    <location>
        <begin position="178"/>
        <end position="196"/>
    </location>
</feature>
<feature type="transmembrane region" description="Helical" evidence="1">
    <location>
        <begin position="83"/>
        <end position="104"/>
    </location>
</feature>
<feature type="transmembrane region" description="Helical" evidence="1">
    <location>
        <begin position="273"/>
        <end position="292"/>
    </location>
</feature>
<gene>
    <name evidence="4" type="primary">LOC102808705</name>
</gene>
<feature type="transmembrane region" description="Helical" evidence="1">
    <location>
        <begin position="211"/>
        <end position="231"/>
    </location>
</feature>
<feature type="transmembrane region" description="Helical" evidence="1">
    <location>
        <begin position="238"/>
        <end position="261"/>
    </location>
</feature>
<feature type="transmembrane region" description="Helical" evidence="1">
    <location>
        <begin position="116"/>
        <end position="135"/>
    </location>
</feature>
<keyword evidence="3" id="KW-1185">Reference proteome</keyword>
<dbReference type="InterPro" id="IPR000620">
    <property type="entry name" value="EamA_dom"/>
</dbReference>
<evidence type="ECO:0000313" key="4">
    <source>
        <dbReference type="RefSeq" id="XP_006825673.1"/>
    </source>
</evidence>
<feature type="transmembrane region" description="Helical" evidence="1">
    <location>
        <begin position="147"/>
        <end position="166"/>
    </location>
</feature>
<dbReference type="Pfam" id="PF00892">
    <property type="entry name" value="EamA"/>
    <property type="match status" value="2"/>
</dbReference>
<name>A0ABM0N082_SACKO</name>
<dbReference type="PANTHER" id="PTHR22911">
    <property type="entry name" value="ACYL-MALONYL CONDENSING ENZYME-RELATED"/>
    <property type="match status" value="1"/>
</dbReference>
<organism evidence="3 4">
    <name type="scientific">Saccoglossus kowalevskii</name>
    <name type="common">Acorn worm</name>
    <dbReference type="NCBI Taxonomy" id="10224"/>
    <lineage>
        <taxon>Eukaryota</taxon>
        <taxon>Metazoa</taxon>
        <taxon>Hemichordata</taxon>
        <taxon>Enteropneusta</taxon>
        <taxon>Harrimaniidae</taxon>
        <taxon>Saccoglossus</taxon>
    </lineage>
</organism>
<evidence type="ECO:0000259" key="2">
    <source>
        <dbReference type="Pfam" id="PF00892"/>
    </source>
</evidence>
<feature type="domain" description="EamA" evidence="2">
    <location>
        <begin position="213"/>
        <end position="347"/>
    </location>
</feature>
<accession>A0ABM0N082</accession>
<dbReference type="RefSeq" id="XP_006825673.1">
    <property type="nucleotide sequence ID" value="XM_006825610.1"/>
</dbReference>
<sequence>MSKTFVNGVAKMGRQQPQELNRLFKTMEPDVEERKRPSETLQTKFSRVIKSLLGVSLALSSGMCLGLSGVFSLLAVKSGITEIQILLVQSICMVVVSLPFVCYLKLNLLPSSIVDRVILLSMGILENLANLAYYYSMTYISGVGDVTAIYCAAVPVFTPLMASLVLREPWKPVRHGISTVLSLVGILLISFPSILANRGKTYTNIDVFNDSVGYTLAVLCAFGLCTNAVLARAFTTDVSIFTISIYSGLVGTPVSLALNFIKDNRHMVPINTAEVIGTLFGKIGFYVMYFAFRYRSLHYEAATTVVLLGNIEIVAAYIGDVLLFQNTPTLVQLVGVGLVVVSAVLVAFMTGRAHVREAREWA</sequence>
<dbReference type="Proteomes" id="UP000694865">
    <property type="component" value="Unplaced"/>
</dbReference>
<keyword evidence="1" id="KW-0812">Transmembrane</keyword>
<dbReference type="GeneID" id="102808705"/>
<protein>
    <submittedName>
        <fullName evidence="4">Solute carrier family 35 member G2-like</fullName>
    </submittedName>
</protein>
<feature type="transmembrane region" description="Helical" evidence="1">
    <location>
        <begin position="52"/>
        <end position="71"/>
    </location>
</feature>
<keyword evidence="1" id="KW-1133">Transmembrane helix</keyword>